<evidence type="ECO:0000256" key="2">
    <source>
        <dbReference type="SAM" id="MobiDB-lite"/>
    </source>
</evidence>
<proteinExistence type="inferred from homology"/>
<dbReference type="GO" id="GO:0070979">
    <property type="term" value="P:protein K11-linked ubiquitination"/>
    <property type="evidence" value="ECO:0007669"/>
    <property type="project" value="TreeGrafter"/>
</dbReference>
<protein>
    <recommendedName>
        <fullName evidence="3">Cullin family profile domain-containing protein</fullName>
    </recommendedName>
</protein>
<reference evidence="4" key="2">
    <citation type="journal article" date="2019" name="IMA Fungus">
        <title>Genome sequencing and comparison of five Tilletia species to identify candidate genes for the detection of regulated species infecting wheat.</title>
        <authorList>
            <person name="Nguyen H.D.T."/>
            <person name="Sultana T."/>
            <person name="Kesanakurti P."/>
            <person name="Hambleton S."/>
        </authorList>
    </citation>
    <scope>NUCLEOTIDE SEQUENCE</scope>
    <source>
        <strain evidence="4">DAOMC 236416</strain>
    </source>
</reference>
<dbReference type="Gene3D" id="3.30.230.130">
    <property type="entry name" value="Cullin, Chain C, Domain 2"/>
    <property type="match status" value="1"/>
</dbReference>
<gene>
    <name evidence="4" type="ORF">A4X13_0g1435</name>
</gene>
<feature type="compositionally biased region" description="Basic and acidic residues" evidence="2">
    <location>
        <begin position="490"/>
        <end position="500"/>
    </location>
</feature>
<dbReference type="InterPro" id="IPR057975">
    <property type="entry name" value="TPR_ANAPC2"/>
</dbReference>
<dbReference type="SUPFAM" id="SSF75632">
    <property type="entry name" value="Cullin homology domain"/>
    <property type="match status" value="1"/>
</dbReference>
<comment type="caution">
    <text evidence="4">The sequence shown here is derived from an EMBL/GenBank/DDBJ whole genome shotgun (WGS) entry which is preliminary data.</text>
</comment>
<evidence type="ECO:0000259" key="3">
    <source>
        <dbReference type="PROSITE" id="PS50069"/>
    </source>
</evidence>
<evidence type="ECO:0000313" key="4">
    <source>
        <dbReference type="EMBL" id="KAE8258800.1"/>
    </source>
</evidence>
<dbReference type="PROSITE" id="PS50069">
    <property type="entry name" value="CULLIN_2"/>
    <property type="match status" value="1"/>
</dbReference>
<feature type="compositionally biased region" description="Gly residues" evidence="2">
    <location>
        <begin position="453"/>
        <end position="475"/>
    </location>
</feature>
<comment type="similarity">
    <text evidence="1">Belongs to the cullin family.</text>
</comment>
<dbReference type="GO" id="GO:0007091">
    <property type="term" value="P:metaphase/anaphase transition of mitotic cell cycle"/>
    <property type="evidence" value="ECO:0007669"/>
    <property type="project" value="TreeGrafter"/>
</dbReference>
<name>A0A177TLW6_9BASI</name>
<dbReference type="InterPro" id="IPR044554">
    <property type="entry name" value="ANAPC2"/>
</dbReference>
<dbReference type="Pfam" id="PF25773">
    <property type="entry name" value="TPR_ANAPC2"/>
    <property type="match status" value="1"/>
</dbReference>
<dbReference type="InterPro" id="IPR036317">
    <property type="entry name" value="Cullin_homology_sf"/>
</dbReference>
<dbReference type="PANTHER" id="PTHR45957:SF1">
    <property type="entry name" value="ANAPHASE-PROMOTING COMPLEX SUBUNIT 2"/>
    <property type="match status" value="1"/>
</dbReference>
<sequence>MSSVGSAWDASLAKLSSSSAFGLSTATSLAESLQQVDLFFTPTHAQDCPWTEGHSQVQSQLDDIIRQGCQRTVSDNYLKQCEQSFASCAASILDRIVTTQDPQVEPEALVEQAFQDLHKLRHVWKYPLQLKAFGSGSQSPNFDILFARLLRASLGEKHLDVISQLMRRLVNRIARQTVVQPGSYVPRSPIWIDLGIADIALTLLVVWTKRHLKRRIHALASSDFSQFHDDELKDDLLAQSVLREGIFAHRVLPIVHTLLRNIYGPILRDWLDYFAQHDYKPRPFGGNLDGIIGGLYLAALETLSAVRAKQVFDMVMDFPHSQSAMLDLKDCLHLPDSREAVIAELTSSIRQRLLHPGAQTSGIILTYLRTVSALRLIDESGVILSRTAPPLRRYLRSRPDTVSAIVTALVGTDPDFESLRQELRKESADHRRAGMVAATAAMRRRKGKEAHKMGGGGGGGGAGPSGSNTGGGGADAGARHGADDEGDSEEYGHFDPEHWKNPNWQPRPVDAGLNFTSTSANDIVNMLVSIFDEEAHFVTALERSTAAELIKVKGYAPDKEYHNNLILKKRFGEVKLARCDVMLSDFPTSRRINHNVHEHVAYERKRMRMMTQFGQFHRDPRTAMPSPRYSEEGQAALEALHPLIVSRQFWPSLEDGLSHDGSAAAGGGTGVALSQAIGAGSGPGTGLGGMAAAAAANRPKLGMMKMPGQLGVALDEYASAFAQVKSTRKVHWLGGLGSVEVELEMDDGRVIKEECTPAQAAVVEIAASQASESLPVSTEELVLQLEADKGVVTAALRFWTGKGVLREVEGLPGTFEVVENAAEATM</sequence>
<dbReference type="Proteomes" id="UP000077521">
    <property type="component" value="Unassembled WGS sequence"/>
</dbReference>
<dbReference type="InterPro" id="IPR016158">
    <property type="entry name" value="Cullin_homology"/>
</dbReference>
<reference evidence="4" key="1">
    <citation type="submission" date="2016-04" db="EMBL/GenBank/DDBJ databases">
        <authorList>
            <person name="Nguyen H.D."/>
            <person name="Samba Siva P."/>
            <person name="Cullis J."/>
            <person name="Levesque C.A."/>
            <person name="Hambleton S."/>
        </authorList>
    </citation>
    <scope>NUCLEOTIDE SEQUENCE</scope>
    <source>
        <strain evidence="4">DAOMC 236416</strain>
    </source>
</reference>
<evidence type="ECO:0000256" key="1">
    <source>
        <dbReference type="PROSITE-ProRule" id="PRU00330"/>
    </source>
</evidence>
<evidence type="ECO:0000313" key="5">
    <source>
        <dbReference type="Proteomes" id="UP000077521"/>
    </source>
</evidence>
<dbReference type="PANTHER" id="PTHR45957">
    <property type="entry name" value="ANAPHASE-PROMOTING COMPLEX SUBUNIT 2"/>
    <property type="match status" value="1"/>
</dbReference>
<dbReference type="EMBL" id="LWDF02000056">
    <property type="protein sequence ID" value="KAE8258800.1"/>
    <property type="molecule type" value="Genomic_DNA"/>
</dbReference>
<feature type="region of interest" description="Disordered" evidence="2">
    <location>
        <begin position="439"/>
        <end position="505"/>
    </location>
</feature>
<feature type="domain" description="Cullin family profile" evidence="3">
    <location>
        <begin position="524"/>
        <end position="800"/>
    </location>
</feature>
<dbReference type="GO" id="GO:0005680">
    <property type="term" value="C:anaphase-promoting complex"/>
    <property type="evidence" value="ECO:0007669"/>
    <property type="project" value="TreeGrafter"/>
</dbReference>
<keyword evidence="5" id="KW-1185">Reference proteome</keyword>
<accession>A0A177TLW6</accession>
<dbReference type="AlphaFoldDB" id="A0A177TLW6"/>
<organism evidence="4 5">
    <name type="scientific">Tilletia indica</name>
    <dbReference type="NCBI Taxonomy" id="43049"/>
    <lineage>
        <taxon>Eukaryota</taxon>
        <taxon>Fungi</taxon>
        <taxon>Dikarya</taxon>
        <taxon>Basidiomycota</taxon>
        <taxon>Ustilaginomycotina</taxon>
        <taxon>Exobasidiomycetes</taxon>
        <taxon>Tilletiales</taxon>
        <taxon>Tilletiaceae</taxon>
        <taxon>Tilletia</taxon>
    </lineage>
</organism>